<feature type="transmembrane region" description="Helical" evidence="7">
    <location>
        <begin position="178"/>
        <end position="200"/>
    </location>
</feature>
<keyword evidence="4 7" id="KW-1133">Transmembrane helix</keyword>
<evidence type="ECO:0000256" key="1">
    <source>
        <dbReference type="ARBA" id="ARBA00004651"/>
    </source>
</evidence>
<dbReference type="RefSeq" id="WP_211849515.1">
    <property type="nucleotide sequence ID" value="NZ_JAAEDL010000045.1"/>
</dbReference>
<evidence type="ECO:0000313" key="9">
    <source>
        <dbReference type="EMBL" id="MBR0683899.1"/>
    </source>
</evidence>
<dbReference type="Pfam" id="PF13491">
    <property type="entry name" value="FtsK_4TM"/>
    <property type="match status" value="1"/>
</dbReference>
<dbReference type="Proteomes" id="UP001138709">
    <property type="component" value="Unassembled WGS sequence"/>
</dbReference>
<feature type="region of interest" description="Disordered" evidence="6">
    <location>
        <begin position="1"/>
        <end position="20"/>
    </location>
</feature>
<organism evidence="9 10">
    <name type="scientific">Neoroseomonas eburnea</name>
    <dbReference type="NCBI Taxonomy" id="1346889"/>
    <lineage>
        <taxon>Bacteria</taxon>
        <taxon>Pseudomonadati</taxon>
        <taxon>Pseudomonadota</taxon>
        <taxon>Alphaproteobacteria</taxon>
        <taxon>Acetobacterales</taxon>
        <taxon>Acetobacteraceae</taxon>
        <taxon>Neoroseomonas</taxon>
    </lineage>
</organism>
<feature type="non-terminal residue" evidence="9">
    <location>
        <position position="255"/>
    </location>
</feature>
<dbReference type="GO" id="GO:0005886">
    <property type="term" value="C:plasma membrane"/>
    <property type="evidence" value="ECO:0007669"/>
    <property type="project" value="UniProtKB-SubCell"/>
</dbReference>
<dbReference type="EMBL" id="JAAEDL010000045">
    <property type="protein sequence ID" value="MBR0683899.1"/>
    <property type="molecule type" value="Genomic_DNA"/>
</dbReference>
<keyword evidence="9" id="KW-0131">Cell cycle</keyword>
<keyword evidence="5 7" id="KW-0472">Membrane</keyword>
<feature type="domain" description="DNA translocase FtsK 4TM region" evidence="8">
    <location>
        <begin position="34"/>
        <end position="193"/>
    </location>
</feature>
<comment type="subcellular location">
    <subcellularLocation>
        <location evidence="1">Cell membrane</location>
        <topology evidence="1">Multi-pass membrane protein</topology>
    </subcellularLocation>
</comment>
<evidence type="ECO:0000256" key="3">
    <source>
        <dbReference type="ARBA" id="ARBA00022692"/>
    </source>
</evidence>
<evidence type="ECO:0000313" key="10">
    <source>
        <dbReference type="Proteomes" id="UP001138709"/>
    </source>
</evidence>
<dbReference type="AlphaFoldDB" id="A0A9X9XJL3"/>
<evidence type="ECO:0000256" key="4">
    <source>
        <dbReference type="ARBA" id="ARBA00022989"/>
    </source>
</evidence>
<feature type="compositionally biased region" description="Basic and acidic residues" evidence="6">
    <location>
        <begin position="1"/>
        <end position="12"/>
    </location>
</feature>
<comment type="caution">
    <text evidence="9">The sequence shown here is derived from an EMBL/GenBank/DDBJ whole genome shotgun (WGS) entry which is preliminary data.</text>
</comment>
<feature type="region of interest" description="Disordered" evidence="6">
    <location>
        <begin position="229"/>
        <end position="255"/>
    </location>
</feature>
<keyword evidence="3 7" id="KW-0812">Transmembrane</keyword>
<protein>
    <submittedName>
        <fullName evidence="9">Cell division protein FtsK</fullName>
    </submittedName>
</protein>
<reference evidence="9" key="2">
    <citation type="journal article" date="2021" name="Syst. Appl. Microbiol.">
        <title>Roseomonas hellenica sp. nov., isolated from roots of wild-growing Alkanna tinctoria.</title>
        <authorList>
            <person name="Rat A."/>
            <person name="Naranjo H.D."/>
            <person name="Lebbe L."/>
            <person name="Cnockaert M."/>
            <person name="Krigas N."/>
            <person name="Grigoriadou K."/>
            <person name="Maloupa E."/>
            <person name="Willems A."/>
        </authorList>
    </citation>
    <scope>NUCLEOTIDE SEQUENCE</scope>
    <source>
        <strain evidence="9">LMG 31228</strain>
    </source>
</reference>
<feature type="transmembrane region" description="Helical" evidence="7">
    <location>
        <begin position="39"/>
        <end position="57"/>
    </location>
</feature>
<gene>
    <name evidence="9" type="ORF">GXW74_25730</name>
</gene>
<keyword evidence="2" id="KW-1003">Cell membrane</keyword>
<evidence type="ECO:0000256" key="2">
    <source>
        <dbReference type="ARBA" id="ARBA00022475"/>
    </source>
</evidence>
<proteinExistence type="predicted"/>
<keyword evidence="9" id="KW-0132">Cell division</keyword>
<feature type="transmembrane region" description="Helical" evidence="7">
    <location>
        <begin position="87"/>
        <end position="108"/>
    </location>
</feature>
<reference evidence="9" key="1">
    <citation type="submission" date="2020-01" db="EMBL/GenBank/DDBJ databases">
        <authorList>
            <person name="Rat A."/>
        </authorList>
    </citation>
    <scope>NUCLEOTIDE SEQUENCE</scope>
    <source>
        <strain evidence="9">LMG 31228</strain>
    </source>
</reference>
<dbReference type="GO" id="GO:0051301">
    <property type="term" value="P:cell division"/>
    <property type="evidence" value="ECO:0007669"/>
    <property type="project" value="UniProtKB-KW"/>
</dbReference>
<evidence type="ECO:0000259" key="8">
    <source>
        <dbReference type="Pfam" id="PF13491"/>
    </source>
</evidence>
<evidence type="ECO:0000256" key="5">
    <source>
        <dbReference type="ARBA" id="ARBA00023136"/>
    </source>
</evidence>
<evidence type="ECO:0000256" key="7">
    <source>
        <dbReference type="SAM" id="Phobius"/>
    </source>
</evidence>
<name>A0A9X9XJL3_9PROT</name>
<dbReference type="InterPro" id="IPR025199">
    <property type="entry name" value="FtsK_4TM"/>
</dbReference>
<evidence type="ECO:0000256" key="6">
    <source>
        <dbReference type="SAM" id="MobiDB-lite"/>
    </source>
</evidence>
<feature type="transmembrane region" description="Helical" evidence="7">
    <location>
        <begin position="120"/>
        <end position="140"/>
    </location>
</feature>
<keyword evidence="10" id="KW-1185">Reference proteome</keyword>
<sequence length="255" mass="24795">MPRAALTDDSRSTARSAGGGGRFASAAVRAVLRRRVMELCGLLVALLGVALLVALGSHNPADPSLNTATDRPVGNLAGPAGAVISDILLQGFGFAGALPGVALLAWAFRLATHRGLGSMAARLGGLVVGLPLAAAAVSLLPMPAGVPVEAGPGGAIGPVLAGAAVDGMSAVLGPLGALVAHGVIAVAAVGAVFIACGLTVGEWRGAGRAAVGAGQVAVVAARSGAAVLRRPASEPDPPPARPQRPGLFARLSGRV</sequence>
<accession>A0A9X9XJL3</accession>